<comment type="similarity">
    <text evidence="2">Belongs to the polysaccharide synthase family.</text>
</comment>
<dbReference type="Proteomes" id="UP000651271">
    <property type="component" value="Unassembled WGS sequence"/>
</dbReference>
<evidence type="ECO:0000256" key="7">
    <source>
        <dbReference type="SAM" id="Phobius"/>
    </source>
</evidence>
<feature type="transmembrane region" description="Helical" evidence="7">
    <location>
        <begin position="377"/>
        <end position="398"/>
    </location>
</feature>
<protein>
    <submittedName>
        <fullName evidence="8">Lipopolysaccharide biosynthesis protein</fullName>
    </submittedName>
</protein>
<accession>A0ABR7YEN1</accession>
<sequence>MSLKVKAVSGLFWTIFQQFGYQGINFLVQLFLARILMPEAFGVIALLQIFISIANNLIDSGMTSSLIRNKDISEVDYSTVFFLNITVSFVLYIIAFISAPYISAFYAMPILDSVIKVYCISFVINAFSIIQITKLTKEMKFRTQVLVQIPSLIISGVVSIYLAKTGWGVWSIVIYNLLQNILLSIQYWVRSKWIPKFLFNKERLKYHFNFGYKLTIASLLNSIYDNIYGVIIGKTFSPQVLGYYNRAELFQLFPSKNLSTALEKVTYPMFSQIQDDNVRLKRYYRQIFNLVVFFLTPTMILFSVLATPLFTLLLTDKWLPMVPFFQIMTVVGVLHPFQRYNLNILRVKGRSDLVLKLNIIKKIILTVLIIVSVQYGIYGILISQCLFSIISVGLNSMYSSRMINYSLKEQILDIIGIYLLSIGVGFLVYVLDNNAFISLNNFSRVLLGLFIGYIMYFLMAFLLKFEVVAIIRKFIKERKFKNE</sequence>
<feature type="transmembrane region" description="Helical" evidence="7">
    <location>
        <begin position="410"/>
        <end position="430"/>
    </location>
</feature>
<keyword evidence="9" id="KW-1185">Reference proteome</keyword>
<dbReference type="PANTHER" id="PTHR30250:SF10">
    <property type="entry name" value="LIPOPOLYSACCHARIDE BIOSYNTHESIS PROTEIN WZXC"/>
    <property type="match status" value="1"/>
</dbReference>
<dbReference type="InterPro" id="IPR050833">
    <property type="entry name" value="Poly_Biosynth_Transport"/>
</dbReference>
<proteinExistence type="inferred from homology"/>
<name>A0ABR7YEN1_9SPHI</name>
<comment type="subcellular location">
    <subcellularLocation>
        <location evidence="1">Cell membrane</location>
        <topology evidence="1">Multi-pass membrane protein</topology>
    </subcellularLocation>
</comment>
<evidence type="ECO:0000256" key="4">
    <source>
        <dbReference type="ARBA" id="ARBA00022692"/>
    </source>
</evidence>
<evidence type="ECO:0000313" key="8">
    <source>
        <dbReference type="EMBL" id="MBD1429768.1"/>
    </source>
</evidence>
<organism evidence="8 9">
    <name type="scientific">Sphingobacterium litopenaei</name>
    <dbReference type="NCBI Taxonomy" id="2763500"/>
    <lineage>
        <taxon>Bacteria</taxon>
        <taxon>Pseudomonadati</taxon>
        <taxon>Bacteroidota</taxon>
        <taxon>Sphingobacteriia</taxon>
        <taxon>Sphingobacteriales</taxon>
        <taxon>Sphingobacteriaceae</taxon>
        <taxon>Sphingobacterium</taxon>
    </lineage>
</organism>
<feature type="transmembrane region" description="Helical" evidence="7">
    <location>
        <begin position="145"/>
        <end position="163"/>
    </location>
</feature>
<evidence type="ECO:0000256" key="2">
    <source>
        <dbReference type="ARBA" id="ARBA00007430"/>
    </source>
</evidence>
<dbReference type="EMBL" id="JACOIJ010000015">
    <property type="protein sequence ID" value="MBD1429768.1"/>
    <property type="molecule type" value="Genomic_DNA"/>
</dbReference>
<evidence type="ECO:0000256" key="5">
    <source>
        <dbReference type="ARBA" id="ARBA00022989"/>
    </source>
</evidence>
<dbReference type="PANTHER" id="PTHR30250">
    <property type="entry name" value="PST FAMILY PREDICTED COLANIC ACID TRANSPORTER"/>
    <property type="match status" value="1"/>
</dbReference>
<dbReference type="Pfam" id="PF13440">
    <property type="entry name" value="Polysacc_synt_3"/>
    <property type="match status" value="1"/>
</dbReference>
<evidence type="ECO:0000313" key="9">
    <source>
        <dbReference type="Proteomes" id="UP000651271"/>
    </source>
</evidence>
<dbReference type="RefSeq" id="WP_190302176.1">
    <property type="nucleotide sequence ID" value="NZ_JACOIJ010000015.1"/>
</dbReference>
<dbReference type="CDD" id="cd13127">
    <property type="entry name" value="MATE_tuaB_like"/>
    <property type="match status" value="1"/>
</dbReference>
<feature type="transmembrane region" description="Helical" evidence="7">
    <location>
        <begin position="79"/>
        <end position="102"/>
    </location>
</feature>
<feature type="transmembrane region" description="Helical" evidence="7">
    <location>
        <begin position="114"/>
        <end position="133"/>
    </location>
</feature>
<keyword evidence="4 7" id="KW-0812">Transmembrane</keyword>
<evidence type="ECO:0000256" key="6">
    <source>
        <dbReference type="ARBA" id="ARBA00023136"/>
    </source>
</evidence>
<gene>
    <name evidence="8" type="ORF">H8B04_09310</name>
</gene>
<feature type="transmembrane region" description="Helical" evidence="7">
    <location>
        <begin position="287"/>
        <end position="306"/>
    </location>
</feature>
<evidence type="ECO:0000256" key="1">
    <source>
        <dbReference type="ARBA" id="ARBA00004651"/>
    </source>
</evidence>
<keyword evidence="6 7" id="KW-0472">Membrane</keyword>
<keyword evidence="5 7" id="KW-1133">Transmembrane helix</keyword>
<keyword evidence="3" id="KW-1003">Cell membrane</keyword>
<feature type="transmembrane region" description="Helical" evidence="7">
    <location>
        <begin position="169"/>
        <end position="189"/>
    </location>
</feature>
<comment type="caution">
    <text evidence="8">The sequence shown here is derived from an EMBL/GenBank/DDBJ whole genome shotgun (WGS) entry which is preliminary data.</text>
</comment>
<reference evidence="8 9" key="1">
    <citation type="submission" date="2020-08" db="EMBL/GenBank/DDBJ databases">
        <title>Sphingobacterium sp. DN04309 isolated from aquaculture water.</title>
        <authorList>
            <person name="Zhang M."/>
        </authorList>
    </citation>
    <scope>NUCLEOTIDE SEQUENCE [LARGE SCALE GENOMIC DNA]</scope>
    <source>
        <strain evidence="8 9">DN04309</strain>
    </source>
</reference>
<feature type="transmembrane region" description="Helical" evidence="7">
    <location>
        <begin position="40"/>
        <end position="58"/>
    </location>
</feature>
<feature type="transmembrane region" description="Helical" evidence="7">
    <location>
        <begin position="450"/>
        <end position="471"/>
    </location>
</feature>
<evidence type="ECO:0000256" key="3">
    <source>
        <dbReference type="ARBA" id="ARBA00022475"/>
    </source>
</evidence>